<dbReference type="Proteomes" id="UP000199650">
    <property type="component" value="Unassembled WGS sequence"/>
</dbReference>
<protein>
    <recommendedName>
        <fullName evidence="4">4-hydroxybenzoate polyprenyltransferase</fullName>
    </recommendedName>
</protein>
<dbReference type="STRING" id="1173584.SAMN05444851_0473"/>
<feature type="transmembrane region" description="Helical" evidence="1">
    <location>
        <begin position="154"/>
        <end position="174"/>
    </location>
</feature>
<name>A0A1I0N0W4_9RHOB</name>
<feature type="transmembrane region" description="Helical" evidence="1">
    <location>
        <begin position="32"/>
        <end position="51"/>
    </location>
</feature>
<feature type="transmembrane region" description="Helical" evidence="1">
    <location>
        <begin position="180"/>
        <end position="198"/>
    </location>
</feature>
<feature type="transmembrane region" description="Helical" evidence="1">
    <location>
        <begin position="128"/>
        <end position="147"/>
    </location>
</feature>
<reference evidence="2 3" key="1">
    <citation type="submission" date="2016-10" db="EMBL/GenBank/DDBJ databases">
        <authorList>
            <person name="de Groot N.N."/>
        </authorList>
    </citation>
    <scope>NUCLEOTIDE SEQUENCE [LARGE SCALE GENOMIC DNA]</scope>
    <source>
        <strain evidence="2 3">DSM 29439</strain>
    </source>
</reference>
<accession>A0A1I0N0W4</accession>
<dbReference type="EMBL" id="FOJB01000001">
    <property type="protein sequence ID" value="SEV94451.1"/>
    <property type="molecule type" value="Genomic_DNA"/>
</dbReference>
<evidence type="ECO:0000256" key="1">
    <source>
        <dbReference type="SAM" id="Phobius"/>
    </source>
</evidence>
<organism evidence="2 3">
    <name type="scientific">Aliiroseovarius sediminilitoris</name>
    <dbReference type="NCBI Taxonomy" id="1173584"/>
    <lineage>
        <taxon>Bacteria</taxon>
        <taxon>Pseudomonadati</taxon>
        <taxon>Pseudomonadota</taxon>
        <taxon>Alphaproteobacteria</taxon>
        <taxon>Rhodobacterales</taxon>
        <taxon>Paracoccaceae</taxon>
        <taxon>Aliiroseovarius</taxon>
    </lineage>
</organism>
<evidence type="ECO:0000313" key="3">
    <source>
        <dbReference type="Proteomes" id="UP000199650"/>
    </source>
</evidence>
<proteinExistence type="predicted"/>
<feature type="transmembrane region" description="Helical" evidence="1">
    <location>
        <begin position="100"/>
        <end position="122"/>
    </location>
</feature>
<dbReference type="RefSeq" id="WP_091427959.1">
    <property type="nucleotide sequence ID" value="NZ_FOJB01000001.1"/>
</dbReference>
<dbReference type="OrthoDB" id="7869105at2"/>
<keyword evidence="1" id="KW-0472">Membrane</keyword>
<feature type="transmembrane region" description="Helical" evidence="1">
    <location>
        <begin position="57"/>
        <end position="79"/>
    </location>
</feature>
<feature type="transmembrane region" description="Helical" evidence="1">
    <location>
        <begin position="218"/>
        <end position="235"/>
    </location>
</feature>
<keyword evidence="1" id="KW-0812">Transmembrane</keyword>
<keyword evidence="3" id="KW-1185">Reference proteome</keyword>
<dbReference type="AlphaFoldDB" id="A0A1I0N0W4"/>
<keyword evidence="1" id="KW-1133">Transmembrane helix</keyword>
<gene>
    <name evidence="2" type="ORF">SAMN05444851_0473</name>
</gene>
<evidence type="ECO:0000313" key="2">
    <source>
        <dbReference type="EMBL" id="SEV94451.1"/>
    </source>
</evidence>
<sequence>MPKFCATRLRHLILLLPFGYAFVSRYHWPRDFIVNALTAWVSGMILLALLGDLSAGAAITSYLLGYATFICIYELGYLANDTIGLRHDPTPRRRVEVASSAGFIFAFVVIRLGVGLAAAFVLGVVTSGLYWTAVAALAATLIAHNTLRAVELKFYTFIQLSLFRFALPILPALIVKGDTTAILTVFATALLLFTLPRFLTYMDAKGRLSLPERKARSYHLKTHIAVLPLILLLSVLTNEAAPLVCLLWGVVVQLVYVARSRLPTGVQGAMQP</sequence>
<evidence type="ECO:0008006" key="4">
    <source>
        <dbReference type="Google" id="ProtNLM"/>
    </source>
</evidence>